<dbReference type="EMBL" id="CQEM01000016">
    <property type="protein sequence ID" value="CNL56622.1"/>
    <property type="molecule type" value="Genomic_DNA"/>
</dbReference>
<dbReference type="Proteomes" id="UP000069914">
    <property type="component" value="Chromosome"/>
</dbReference>
<dbReference type="RefSeq" id="WP_048618725.1">
    <property type="nucleotide sequence ID" value="NZ_CABHQD010000257.1"/>
</dbReference>
<accession>A0A0T9UNP1</accession>
<evidence type="ECO:0000313" key="5">
    <source>
        <dbReference type="Proteomes" id="UP000069914"/>
    </source>
</evidence>
<dbReference type="Proteomes" id="UP000040088">
    <property type="component" value="Unassembled WGS sequence"/>
</dbReference>
<protein>
    <submittedName>
        <fullName evidence="2 3">Membrane protein</fullName>
    </submittedName>
</protein>
<keyword evidence="5" id="KW-1185">Reference proteome</keyword>
<dbReference type="Pfam" id="PF11120">
    <property type="entry name" value="CBP_BcsF"/>
    <property type="match status" value="1"/>
</dbReference>
<dbReference type="AlphaFoldDB" id="A0A0T9UNP1"/>
<keyword evidence="1" id="KW-0812">Transmembrane</keyword>
<keyword evidence="1" id="KW-1133">Transmembrane helix</keyword>
<dbReference type="EMBL" id="CP011975">
    <property type="protein sequence ID" value="AKP33749.1"/>
    <property type="molecule type" value="Genomic_DNA"/>
</dbReference>
<evidence type="ECO:0000256" key="1">
    <source>
        <dbReference type="SAM" id="Phobius"/>
    </source>
</evidence>
<name>A0A0T9UNP1_YERAE</name>
<dbReference type="NCBIfam" id="TIGR03493">
    <property type="entry name" value="cellullose_BcsF"/>
    <property type="match status" value="1"/>
</dbReference>
<dbReference type="InterPro" id="IPR019995">
    <property type="entry name" value="Cellulose_BcsF/YhjT"/>
</dbReference>
<proteinExistence type="predicted"/>
<keyword evidence="1" id="KW-0472">Membrane</keyword>
<dbReference type="STRING" id="28152.CH54_2412"/>
<reference evidence="3" key="3">
    <citation type="submission" date="2015-03" db="EMBL/GenBank/DDBJ databases">
        <authorList>
            <person name="Murphy D."/>
        </authorList>
    </citation>
    <scope>NUCLEOTIDE SEQUENCE [LARGE SCALE GENOMIC DNA]</scope>
    <source>
        <strain evidence="3">IP27925</strain>
    </source>
</reference>
<feature type="transmembrane region" description="Helical" evidence="1">
    <location>
        <begin position="6"/>
        <end position="25"/>
    </location>
</feature>
<evidence type="ECO:0000313" key="4">
    <source>
        <dbReference type="Proteomes" id="UP000040088"/>
    </source>
</evidence>
<organism evidence="3 4">
    <name type="scientific">Yersinia aleksiciae</name>
    <dbReference type="NCBI Taxonomy" id="263819"/>
    <lineage>
        <taxon>Bacteria</taxon>
        <taxon>Pseudomonadati</taxon>
        <taxon>Pseudomonadota</taxon>
        <taxon>Gammaproteobacteria</taxon>
        <taxon>Enterobacterales</taxon>
        <taxon>Yersiniaceae</taxon>
        <taxon>Yersinia</taxon>
    </lineage>
</organism>
<dbReference type="OrthoDB" id="6469731at2"/>
<dbReference type="GeneID" id="61903022"/>
<reference evidence="4" key="2">
    <citation type="submission" date="2015-03" db="EMBL/GenBank/DDBJ databases">
        <authorList>
            <consortium name="Pathogen Informatics"/>
        </authorList>
    </citation>
    <scope>NUCLEOTIDE SEQUENCE [LARGE SCALE GENOMIC DNA]</scope>
    <source>
        <strain evidence="4">IP27925</strain>
    </source>
</reference>
<gene>
    <name evidence="2" type="ORF">ACZ76_09430</name>
    <name evidence="3" type="ORF">ERS008460_03212</name>
</gene>
<dbReference type="KEGG" id="yak:ACZ76_09430"/>
<reference evidence="2 5" key="1">
    <citation type="journal article" date="2015" name="Genome Announc.">
        <title>De Novo Genome Sequence of Yersinia aleksiciae Y159T.</title>
        <authorList>
            <person name="Sprague L.D."/>
            <person name="Neubauer H."/>
        </authorList>
    </citation>
    <scope>NUCLEOTIDE SEQUENCE [LARGE SCALE GENOMIC DNA]</scope>
    <source>
        <strain evidence="2 5">159</strain>
    </source>
</reference>
<evidence type="ECO:0000313" key="3">
    <source>
        <dbReference type="EMBL" id="CNL56622.1"/>
    </source>
</evidence>
<sequence>MNLNDIWQILLLGAVIFFPLGYVAHRWFPQWWERKQHLFLSARDLKSAGVWSRDGSISQTKK</sequence>
<evidence type="ECO:0000313" key="2">
    <source>
        <dbReference type="EMBL" id="AKP33749.1"/>
    </source>
</evidence>